<dbReference type="AlphaFoldDB" id="A0A5C8P516"/>
<name>A0A5C8P516_9BURK</name>
<dbReference type="RefSeq" id="WP_147702750.1">
    <property type="nucleotide sequence ID" value="NZ_VDUY01000001.1"/>
</dbReference>
<gene>
    <name evidence="2" type="ORF">FHP08_02705</name>
</gene>
<dbReference type="Pfam" id="PF02515">
    <property type="entry name" value="CoA_transf_3"/>
    <property type="match status" value="1"/>
</dbReference>
<keyword evidence="1 2" id="KW-0808">Transferase</keyword>
<dbReference type="InterPro" id="IPR023606">
    <property type="entry name" value="CoA-Trfase_III_dom_1_sf"/>
</dbReference>
<evidence type="ECO:0000313" key="3">
    <source>
        <dbReference type="Proteomes" id="UP000321548"/>
    </source>
</evidence>
<protein>
    <submittedName>
        <fullName evidence="2">CoA transferase</fullName>
    </submittedName>
</protein>
<dbReference type="InterPro" id="IPR044855">
    <property type="entry name" value="CoA-Trfase_III_dom3_sf"/>
</dbReference>
<dbReference type="Gene3D" id="3.30.1540.10">
    <property type="entry name" value="formyl-coa transferase, domain 3"/>
    <property type="match status" value="1"/>
</dbReference>
<accession>A0A5C8P516</accession>
<dbReference type="InterPro" id="IPR050483">
    <property type="entry name" value="CoA-transferase_III_domain"/>
</dbReference>
<dbReference type="PANTHER" id="PTHR48207:SF4">
    <property type="entry name" value="BLL6097 PROTEIN"/>
    <property type="match status" value="1"/>
</dbReference>
<dbReference type="PANTHER" id="PTHR48207">
    <property type="entry name" value="SUCCINATE--HYDROXYMETHYLGLUTARATE COA-TRANSFERASE"/>
    <property type="match status" value="1"/>
</dbReference>
<dbReference type="Gene3D" id="3.40.50.10540">
    <property type="entry name" value="Crotonobetainyl-coa:carnitine coa-transferase, domain 1"/>
    <property type="match status" value="1"/>
</dbReference>
<organism evidence="2 3">
    <name type="scientific">Zeimonas arvi</name>
    <dbReference type="NCBI Taxonomy" id="2498847"/>
    <lineage>
        <taxon>Bacteria</taxon>
        <taxon>Pseudomonadati</taxon>
        <taxon>Pseudomonadota</taxon>
        <taxon>Betaproteobacteria</taxon>
        <taxon>Burkholderiales</taxon>
        <taxon>Burkholderiaceae</taxon>
        <taxon>Zeimonas</taxon>
    </lineage>
</organism>
<keyword evidence="3" id="KW-1185">Reference proteome</keyword>
<evidence type="ECO:0000313" key="2">
    <source>
        <dbReference type="EMBL" id="TXL68610.1"/>
    </source>
</evidence>
<proteinExistence type="predicted"/>
<dbReference type="Proteomes" id="UP000321548">
    <property type="component" value="Unassembled WGS sequence"/>
</dbReference>
<dbReference type="SUPFAM" id="SSF89796">
    <property type="entry name" value="CoA-transferase family III (CaiB/BaiF)"/>
    <property type="match status" value="1"/>
</dbReference>
<dbReference type="EMBL" id="VDUY01000001">
    <property type="protein sequence ID" value="TXL68610.1"/>
    <property type="molecule type" value="Genomic_DNA"/>
</dbReference>
<dbReference type="GO" id="GO:0008410">
    <property type="term" value="F:CoA-transferase activity"/>
    <property type="evidence" value="ECO:0007669"/>
    <property type="project" value="TreeGrafter"/>
</dbReference>
<evidence type="ECO:0000256" key="1">
    <source>
        <dbReference type="ARBA" id="ARBA00022679"/>
    </source>
</evidence>
<comment type="caution">
    <text evidence="2">The sequence shown here is derived from an EMBL/GenBank/DDBJ whole genome shotgun (WGS) entry which is preliminary data.</text>
</comment>
<reference evidence="2 3" key="1">
    <citation type="submission" date="2019-06" db="EMBL/GenBank/DDBJ databases">
        <title>Quisquiliibacterium sp. nov., isolated from a maize field.</title>
        <authorList>
            <person name="Lin S.-Y."/>
            <person name="Tsai C.-F."/>
            <person name="Young C.-C."/>
        </authorList>
    </citation>
    <scope>NUCLEOTIDE SEQUENCE [LARGE SCALE GENOMIC DNA]</scope>
    <source>
        <strain evidence="2 3">CC-CFT501</strain>
    </source>
</reference>
<sequence>MKLPLQGIKVVDLSNVLMAPHATQILGDLGADVIKVEAPEGDPLRGIGPFRNPGMGAIFLHANRSKRSIVLDLKQPAGREALMRLLPDADLMVYNLRPRVMQRLGLSYDEVAAANPRIVYAGLFGYGQAGPYADRPAYDDLIQGAAAIPWLSHIASGEPPRYVPTAIVDRGVALSAVGLINAALLHQVRTGEGQRLDIPMFETMAAFVLGDHMAGETFDPPLGPPGYPRMLTPDRRPYRTRDGYLCILVYSDRQWRSFFRLLGREDEFERDPRFADMTTRTRNIEAIYGELAAVIAERSTAEWLALLEDADIPAMPLHSLESLLDDPHLAAVGFFATADHPSEGRLRQMAVPSTWSKTQPCATRPAPRLGEHSVAVLREHGYAEHEIRALLAAGVTRAPAGPR</sequence>
<dbReference type="OrthoDB" id="5294844at2"/>
<dbReference type="InterPro" id="IPR003673">
    <property type="entry name" value="CoA-Trfase_fam_III"/>
</dbReference>